<proteinExistence type="predicted"/>
<keyword evidence="3" id="KW-1185">Reference proteome</keyword>
<accession>A0A9P9E0M3</accession>
<keyword evidence="1" id="KW-0812">Transmembrane</keyword>
<gene>
    <name evidence="2" type="ORF">B0J11DRAFT_578776</name>
</gene>
<keyword evidence="1" id="KW-0472">Membrane</keyword>
<name>A0A9P9E0M3_9PLEO</name>
<dbReference type="AlphaFoldDB" id="A0A9P9E0M3"/>
<evidence type="ECO:0000256" key="1">
    <source>
        <dbReference type="SAM" id="Phobius"/>
    </source>
</evidence>
<keyword evidence="1" id="KW-1133">Transmembrane helix</keyword>
<evidence type="ECO:0000313" key="3">
    <source>
        <dbReference type="Proteomes" id="UP000700596"/>
    </source>
</evidence>
<reference evidence="2" key="1">
    <citation type="journal article" date="2021" name="Nat. Commun.">
        <title>Genetic determinants of endophytism in the Arabidopsis root mycobiome.</title>
        <authorList>
            <person name="Mesny F."/>
            <person name="Miyauchi S."/>
            <person name="Thiergart T."/>
            <person name="Pickel B."/>
            <person name="Atanasova L."/>
            <person name="Karlsson M."/>
            <person name="Huettel B."/>
            <person name="Barry K.W."/>
            <person name="Haridas S."/>
            <person name="Chen C."/>
            <person name="Bauer D."/>
            <person name="Andreopoulos W."/>
            <person name="Pangilinan J."/>
            <person name="LaButti K."/>
            <person name="Riley R."/>
            <person name="Lipzen A."/>
            <person name="Clum A."/>
            <person name="Drula E."/>
            <person name="Henrissat B."/>
            <person name="Kohler A."/>
            <person name="Grigoriev I.V."/>
            <person name="Martin F.M."/>
            <person name="Hacquard S."/>
        </authorList>
    </citation>
    <scope>NUCLEOTIDE SEQUENCE</scope>
    <source>
        <strain evidence="2">MPI-CAGE-CH-0243</strain>
    </source>
</reference>
<dbReference type="Proteomes" id="UP000700596">
    <property type="component" value="Unassembled WGS sequence"/>
</dbReference>
<comment type="caution">
    <text evidence="2">The sequence shown here is derived from an EMBL/GenBank/DDBJ whole genome shotgun (WGS) entry which is preliminary data.</text>
</comment>
<dbReference type="EMBL" id="JAGMWT010000005">
    <property type="protein sequence ID" value="KAH7128586.1"/>
    <property type="molecule type" value="Genomic_DNA"/>
</dbReference>
<feature type="transmembrane region" description="Helical" evidence="1">
    <location>
        <begin position="27"/>
        <end position="54"/>
    </location>
</feature>
<evidence type="ECO:0000313" key="2">
    <source>
        <dbReference type="EMBL" id="KAH7128586.1"/>
    </source>
</evidence>
<sequence length="138" mass="14955">MTTIFTASSTQAGTQSMPTDPEKTRGLFFGVMFIIISVSTIIGLALIGTIIFWIRKRWFSAITPAQQTEQARVELFWQVNQPRSQEPDIEAGNVASDPAAIPTQLPVPVPASSVAISADFLVIPAPSLSPEFKNIPLN</sequence>
<organism evidence="2 3">
    <name type="scientific">Dendryphion nanum</name>
    <dbReference type="NCBI Taxonomy" id="256645"/>
    <lineage>
        <taxon>Eukaryota</taxon>
        <taxon>Fungi</taxon>
        <taxon>Dikarya</taxon>
        <taxon>Ascomycota</taxon>
        <taxon>Pezizomycotina</taxon>
        <taxon>Dothideomycetes</taxon>
        <taxon>Pleosporomycetidae</taxon>
        <taxon>Pleosporales</taxon>
        <taxon>Torulaceae</taxon>
        <taxon>Dendryphion</taxon>
    </lineage>
</organism>
<protein>
    <submittedName>
        <fullName evidence="2">Uncharacterized protein</fullName>
    </submittedName>
</protein>